<dbReference type="SUPFAM" id="SSF52833">
    <property type="entry name" value="Thioredoxin-like"/>
    <property type="match status" value="1"/>
</dbReference>
<dbReference type="Gene3D" id="1.10.168.10">
    <property type="entry name" value="Phosducin, domain 2"/>
    <property type="match status" value="1"/>
</dbReference>
<proteinExistence type="inferred from homology"/>
<dbReference type="AlphaFoldDB" id="A0AAJ0LXG1"/>
<feature type="compositionally biased region" description="Polar residues" evidence="3">
    <location>
        <begin position="59"/>
        <end position="73"/>
    </location>
</feature>
<dbReference type="PANTHER" id="PTHR46052:SF1">
    <property type="entry name" value="PHOSDUCIN-LIKE PROTEIN"/>
    <property type="match status" value="1"/>
</dbReference>
<feature type="region of interest" description="Disordered" evidence="3">
    <location>
        <begin position="145"/>
        <end position="165"/>
    </location>
</feature>
<evidence type="ECO:0000313" key="5">
    <source>
        <dbReference type="EMBL" id="KAK3058965.1"/>
    </source>
</evidence>
<dbReference type="EMBL" id="JAWDJX010000001">
    <property type="protein sequence ID" value="KAK3058965.1"/>
    <property type="molecule type" value="Genomic_DNA"/>
</dbReference>
<feature type="compositionally biased region" description="Basic and acidic residues" evidence="3">
    <location>
        <begin position="10"/>
        <end position="22"/>
    </location>
</feature>
<gene>
    <name evidence="5" type="ORF">LTR09_000531</name>
</gene>
<dbReference type="CDD" id="cd02987">
    <property type="entry name" value="Phd_like_Phd"/>
    <property type="match status" value="1"/>
</dbReference>
<evidence type="ECO:0000256" key="3">
    <source>
        <dbReference type="SAM" id="MobiDB-lite"/>
    </source>
</evidence>
<dbReference type="Pfam" id="PF02114">
    <property type="entry name" value="Phosducin"/>
    <property type="match status" value="1"/>
</dbReference>
<comment type="similarity">
    <text evidence="1">Belongs to the phosducin family.</text>
</comment>
<feature type="compositionally biased region" description="Low complexity" evidence="3">
    <location>
        <begin position="95"/>
        <end position="107"/>
    </location>
</feature>
<sequence length="303" mass="34200">MSAAQQEFDDLMRSKERRTTHPEDEDDARSFLNLSDDEDNNTTPGASLDEPAPRPSASVARSTIPTTRYQANTGPKGVIADAQHFRDSRRSRRISLQSNSTLQSQLQAQRTSNPVVLSEKLAESDEELEDDEDDDDFMHEWRQNRLKEMQNGTPRESKTHKREKGKRLWGGLATVDGSGYLDAVDNSPSDTVVVVYIYDDYSHVSASIEDCIRSLAQRHLDVRFVKLHFEDAEMEPAGVPALLAYRGGDKFAGLVPIIQEIPDDADLSARTLEMVLKRYFTSSQDLERQSADVTCMVRHQILR</sequence>
<dbReference type="Proteomes" id="UP001271007">
    <property type="component" value="Unassembled WGS sequence"/>
</dbReference>
<dbReference type="InterPro" id="IPR023196">
    <property type="entry name" value="Phosducin_N_dom_sf"/>
</dbReference>
<keyword evidence="6" id="KW-1185">Reference proteome</keyword>
<dbReference type="PANTHER" id="PTHR46052">
    <property type="entry name" value="PHOSDUCIN-LIKE PROTEIN"/>
    <property type="match status" value="1"/>
</dbReference>
<comment type="caution">
    <text evidence="5">The sequence shown here is derived from an EMBL/GenBank/DDBJ whole genome shotgun (WGS) entry which is preliminary data.</text>
</comment>
<evidence type="ECO:0000256" key="2">
    <source>
        <dbReference type="ARBA" id="ARBA00022553"/>
    </source>
</evidence>
<dbReference type="GO" id="GO:0008277">
    <property type="term" value="P:regulation of G protein-coupled receptor signaling pathway"/>
    <property type="evidence" value="ECO:0007669"/>
    <property type="project" value="InterPro"/>
</dbReference>
<dbReference type="InterPro" id="IPR024253">
    <property type="entry name" value="Phosducin_thioredoxin-like_dom"/>
</dbReference>
<accession>A0AAJ0LXG1</accession>
<evidence type="ECO:0000259" key="4">
    <source>
        <dbReference type="Pfam" id="PF02114"/>
    </source>
</evidence>
<evidence type="ECO:0000313" key="6">
    <source>
        <dbReference type="Proteomes" id="UP001271007"/>
    </source>
</evidence>
<dbReference type="InterPro" id="IPR001200">
    <property type="entry name" value="Phosducin"/>
</dbReference>
<keyword evidence="2" id="KW-0597">Phosphoprotein</keyword>
<feature type="domain" description="Phosducin" evidence="4">
    <location>
        <begin position="68"/>
        <end position="277"/>
    </location>
</feature>
<dbReference type="InterPro" id="IPR036249">
    <property type="entry name" value="Thioredoxin-like_sf"/>
</dbReference>
<reference evidence="5" key="1">
    <citation type="submission" date="2023-04" db="EMBL/GenBank/DDBJ databases">
        <title>Black Yeasts Isolated from many extreme environments.</title>
        <authorList>
            <person name="Coleine C."/>
            <person name="Stajich J.E."/>
            <person name="Selbmann L."/>
        </authorList>
    </citation>
    <scope>NUCLEOTIDE SEQUENCE</scope>
    <source>
        <strain evidence="5">CCFEE 5312</strain>
    </source>
</reference>
<name>A0AAJ0LXG1_9PEZI</name>
<protein>
    <recommendedName>
        <fullName evidence="4">Phosducin domain-containing protein</fullName>
    </recommendedName>
</protein>
<evidence type="ECO:0000256" key="1">
    <source>
        <dbReference type="ARBA" id="ARBA00009686"/>
    </source>
</evidence>
<dbReference type="Gene3D" id="3.40.30.10">
    <property type="entry name" value="Glutaredoxin"/>
    <property type="match status" value="1"/>
</dbReference>
<dbReference type="InterPro" id="IPR051499">
    <property type="entry name" value="Phosducin-like_reg"/>
</dbReference>
<feature type="region of interest" description="Disordered" evidence="3">
    <location>
        <begin position="1"/>
        <end position="114"/>
    </location>
</feature>
<organism evidence="5 6">
    <name type="scientific">Extremus antarcticus</name>
    <dbReference type="NCBI Taxonomy" id="702011"/>
    <lineage>
        <taxon>Eukaryota</taxon>
        <taxon>Fungi</taxon>
        <taxon>Dikarya</taxon>
        <taxon>Ascomycota</taxon>
        <taxon>Pezizomycotina</taxon>
        <taxon>Dothideomycetes</taxon>
        <taxon>Dothideomycetidae</taxon>
        <taxon>Mycosphaerellales</taxon>
        <taxon>Extremaceae</taxon>
        <taxon>Extremus</taxon>
    </lineage>
</organism>